<organism evidence="1 2">
    <name type="scientific">Micromonospora sonchi</name>
    <dbReference type="NCBI Taxonomy" id="1763543"/>
    <lineage>
        <taxon>Bacteria</taxon>
        <taxon>Bacillati</taxon>
        <taxon>Actinomycetota</taxon>
        <taxon>Actinomycetes</taxon>
        <taxon>Micromonosporales</taxon>
        <taxon>Micromonosporaceae</taxon>
        <taxon>Micromonospora</taxon>
    </lineage>
</organism>
<accession>A0A917X201</accession>
<dbReference type="EMBL" id="BMNB01000023">
    <property type="protein sequence ID" value="GGM54275.1"/>
    <property type="molecule type" value="Genomic_DNA"/>
</dbReference>
<comment type="caution">
    <text evidence="1">The sequence shown here is derived from an EMBL/GenBank/DDBJ whole genome shotgun (WGS) entry which is preliminary data.</text>
</comment>
<evidence type="ECO:0000313" key="2">
    <source>
        <dbReference type="Proteomes" id="UP000608890"/>
    </source>
</evidence>
<name>A0A917X201_9ACTN</name>
<protein>
    <submittedName>
        <fullName evidence="1">Uncharacterized protein</fullName>
    </submittedName>
</protein>
<evidence type="ECO:0000313" key="1">
    <source>
        <dbReference type="EMBL" id="GGM54275.1"/>
    </source>
</evidence>
<gene>
    <name evidence="1" type="ORF">GCM10011608_44060</name>
</gene>
<reference evidence="1" key="1">
    <citation type="journal article" date="2014" name="Int. J. Syst. Evol. Microbiol.">
        <title>Complete genome sequence of Corynebacterium casei LMG S-19264T (=DSM 44701T), isolated from a smear-ripened cheese.</title>
        <authorList>
            <consortium name="US DOE Joint Genome Institute (JGI-PGF)"/>
            <person name="Walter F."/>
            <person name="Albersmeier A."/>
            <person name="Kalinowski J."/>
            <person name="Ruckert C."/>
        </authorList>
    </citation>
    <scope>NUCLEOTIDE SEQUENCE</scope>
    <source>
        <strain evidence="1">CGMCC 4.7312</strain>
    </source>
</reference>
<proteinExistence type="predicted"/>
<reference evidence="1" key="2">
    <citation type="submission" date="2020-09" db="EMBL/GenBank/DDBJ databases">
        <authorList>
            <person name="Sun Q."/>
            <person name="Zhou Y."/>
        </authorList>
    </citation>
    <scope>NUCLEOTIDE SEQUENCE</scope>
    <source>
        <strain evidence="1">CGMCC 4.7312</strain>
    </source>
</reference>
<keyword evidence="2" id="KW-1185">Reference proteome</keyword>
<sequence>MTATRADTADQVTVTRAGTAPVPGRGVGVLPVGGGAVVLHDGTSLDRVVRDVEILVSVRYALGIGVVRVPAPGVAPRPGLSVVVAD</sequence>
<dbReference type="AlphaFoldDB" id="A0A917X201"/>
<dbReference type="Proteomes" id="UP000608890">
    <property type="component" value="Unassembled WGS sequence"/>
</dbReference>